<comment type="catalytic activity">
    <reaction evidence="36">
        <text>a 2,3-saturated acyl-[ACP] + NADP(+) = a (2E)-enoyl-[ACP] + NADPH + H(+)</text>
        <dbReference type="Rhea" id="RHEA:22564"/>
        <dbReference type="Rhea" id="RHEA-COMP:9925"/>
        <dbReference type="Rhea" id="RHEA-COMP:9926"/>
        <dbReference type="ChEBI" id="CHEBI:15378"/>
        <dbReference type="ChEBI" id="CHEBI:57783"/>
        <dbReference type="ChEBI" id="CHEBI:58349"/>
        <dbReference type="ChEBI" id="CHEBI:78784"/>
        <dbReference type="ChEBI" id="CHEBI:78785"/>
        <dbReference type="EC" id="1.3.1.39"/>
    </reaction>
    <physiologicalReaction direction="right-to-left" evidence="36">
        <dbReference type="Rhea" id="RHEA:22566"/>
    </physiologicalReaction>
</comment>
<evidence type="ECO:0000256" key="36">
    <source>
        <dbReference type="ARBA" id="ARBA00048650"/>
    </source>
</evidence>
<comment type="catalytic activity">
    <reaction evidence="32">
        <text>tetradecanoyl-[ACP] + H2O = tetradecanoate + holo-[ACP] + H(+)</text>
        <dbReference type="Rhea" id="RHEA:30123"/>
        <dbReference type="Rhea" id="RHEA-COMP:9648"/>
        <dbReference type="Rhea" id="RHEA-COMP:9685"/>
        <dbReference type="ChEBI" id="CHEBI:15377"/>
        <dbReference type="ChEBI" id="CHEBI:15378"/>
        <dbReference type="ChEBI" id="CHEBI:30807"/>
        <dbReference type="ChEBI" id="CHEBI:64479"/>
        <dbReference type="ChEBI" id="CHEBI:78477"/>
        <dbReference type="EC" id="3.1.2.14"/>
    </reaction>
    <physiologicalReaction direction="left-to-right" evidence="32">
        <dbReference type="Rhea" id="RHEA:30124"/>
    </physiologicalReaction>
</comment>
<evidence type="ECO:0000256" key="25">
    <source>
        <dbReference type="ARBA" id="ARBA00047578"/>
    </source>
</evidence>
<dbReference type="GO" id="GO:0004316">
    <property type="term" value="F:3-oxoacyl-[acyl-carrier-protein] reductase (NADPH) activity"/>
    <property type="evidence" value="ECO:0007669"/>
    <property type="project" value="UniProtKB-EC"/>
</dbReference>
<dbReference type="CDD" id="cd08954">
    <property type="entry name" value="KR_1_FAS_SDR_x"/>
    <property type="match status" value="1"/>
</dbReference>
<evidence type="ECO:0000256" key="35">
    <source>
        <dbReference type="ARBA" id="ARBA00048571"/>
    </source>
</evidence>
<dbReference type="InterPro" id="IPR032821">
    <property type="entry name" value="PKS_assoc"/>
</dbReference>
<evidence type="ECO:0000256" key="34">
    <source>
        <dbReference type="ARBA" id="ARBA00048506"/>
    </source>
</evidence>
<keyword evidence="3" id="KW-0597">Phosphoprotein</keyword>
<dbReference type="PANTHER" id="PTHR43775">
    <property type="entry name" value="FATTY ACID SYNTHASE"/>
    <property type="match status" value="1"/>
</dbReference>
<dbReference type="Gene3D" id="3.40.366.10">
    <property type="entry name" value="Malonyl-Coenzyme A Acyl Carrier Protein, domain 2"/>
    <property type="match status" value="1"/>
</dbReference>
<dbReference type="PROSITE" id="PS52019">
    <property type="entry name" value="PKS_MFAS_DH"/>
    <property type="match status" value="1"/>
</dbReference>
<comment type="catalytic activity">
    <reaction evidence="25">
        <text>dodecanoyl-[ACP] + malonyl-[ACP] + H(+) = 3-oxotetradecanoyl-[ACP] + holo-[ACP] + CO2</text>
        <dbReference type="Rhea" id="RHEA:41884"/>
        <dbReference type="Rhea" id="RHEA-COMP:9623"/>
        <dbReference type="Rhea" id="RHEA-COMP:9644"/>
        <dbReference type="Rhea" id="RHEA-COMP:9645"/>
        <dbReference type="Rhea" id="RHEA-COMP:9685"/>
        <dbReference type="ChEBI" id="CHEBI:15378"/>
        <dbReference type="ChEBI" id="CHEBI:16526"/>
        <dbReference type="ChEBI" id="CHEBI:64479"/>
        <dbReference type="ChEBI" id="CHEBI:65264"/>
        <dbReference type="ChEBI" id="CHEBI:78449"/>
        <dbReference type="ChEBI" id="CHEBI:78473"/>
    </reaction>
    <physiologicalReaction direction="left-to-right" evidence="25">
        <dbReference type="Rhea" id="RHEA:41885"/>
    </physiologicalReaction>
</comment>
<dbReference type="InterPro" id="IPR011032">
    <property type="entry name" value="GroES-like_sf"/>
</dbReference>
<dbReference type="CDD" id="cd05195">
    <property type="entry name" value="enoyl_red"/>
    <property type="match status" value="1"/>
</dbReference>
<evidence type="ECO:0000256" key="31">
    <source>
        <dbReference type="ARBA" id="ARBA00048281"/>
    </source>
</evidence>
<comment type="catalytic activity">
    <reaction evidence="15">
        <text>(3R)-hydroxyoctadecanoyl-[ACP] = (2E)-octadecenoyl-[ACP] + H2O</text>
        <dbReference type="Rhea" id="RHEA:41924"/>
        <dbReference type="Rhea" id="RHEA-COMP:9654"/>
        <dbReference type="Rhea" id="RHEA-COMP:9655"/>
        <dbReference type="ChEBI" id="CHEBI:15377"/>
        <dbReference type="ChEBI" id="CHEBI:78488"/>
        <dbReference type="ChEBI" id="CHEBI:78489"/>
    </reaction>
    <physiologicalReaction direction="left-to-right" evidence="15">
        <dbReference type="Rhea" id="RHEA:41925"/>
    </physiologicalReaction>
</comment>
<evidence type="ECO:0000256" key="48">
    <source>
        <dbReference type="ARBA" id="ARBA00049533"/>
    </source>
</evidence>
<evidence type="ECO:0000256" key="24">
    <source>
        <dbReference type="ARBA" id="ARBA00047500"/>
    </source>
</evidence>
<dbReference type="SMART" id="SM00827">
    <property type="entry name" value="PKS_AT"/>
    <property type="match status" value="1"/>
</dbReference>
<comment type="catalytic activity">
    <reaction evidence="20">
        <text>hexanoyl-[ACP] + malonyl-[ACP] + H(+) = 3-oxooctanoyl-[ACP] + holo-[ACP] + CO2</text>
        <dbReference type="Rhea" id="RHEA:41836"/>
        <dbReference type="Rhea" id="RHEA-COMP:9623"/>
        <dbReference type="Rhea" id="RHEA-COMP:9632"/>
        <dbReference type="Rhea" id="RHEA-COMP:9633"/>
        <dbReference type="Rhea" id="RHEA-COMP:9685"/>
        <dbReference type="ChEBI" id="CHEBI:15378"/>
        <dbReference type="ChEBI" id="CHEBI:16526"/>
        <dbReference type="ChEBI" id="CHEBI:64479"/>
        <dbReference type="ChEBI" id="CHEBI:78449"/>
        <dbReference type="ChEBI" id="CHEBI:78459"/>
        <dbReference type="ChEBI" id="CHEBI:78460"/>
    </reaction>
    <physiologicalReaction direction="left-to-right" evidence="20">
        <dbReference type="Rhea" id="RHEA:41837"/>
    </physiologicalReaction>
</comment>
<dbReference type="EMBL" id="JABFTP020000042">
    <property type="protein sequence ID" value="KAL3270572.1"/>
    <property type="molecule type" value="Genomic_DNA"/>
</dbReference>
<comment type="catalytic activity">
    <reaction evidence="19">
        <text>3-oxooctadecanoyl-[ACP] + NADPH + H(+) = (3R)-hydroxyoctadecanoyl-[ACP] + NADP(+)</text>
        <dbReference type="Rhea" id="RHEA:41920"/>
        <dbReference type="Rhea" id="RHEA-COMP:9653"/>
        <dbReference type="Rhea" id="RHEA-COMP:9654"/>
        <dbReference type="ChEBI" id="CHEBI:15378"/>
        <dbReference type="ChEBI" id="CHEBI:57783"/>
        <dbReference type="ChEBI" id="CHEBI:58349"/>
        <dbReference type="ChEBI" id="CHEBI:78487"/>
        <dbReference type="ChEBI" id="CHEBI:78488"/>
    </reaction>
    <physiologicalReaction direction="left-to-right" evidence="19">
        <dbReference type="Rhea" id="RHEA:41921"/>
    </physiologicalReaction>
</comment>
<comment type="catalytic activity">
    <reaction evidence="37">
        <text>holo-[ACP] + acetyl-CoA = acetyl-[ACP] + CoA</text>
        <dbReference type="Rhea" id="RHEA:41788"/>
        <dbReference type="Rhea" id="RHEA-COMP:9621"/>
        <dbReference type="Rhea" id="RHEA-COMP:9685"/>
        <dbReference type="ChEBI" id="CHEBI:57287"/>
        <dbReference type="ChEBI" id="CHEBI:57288"/>
        <dbReference type="ChEBI" id="CHEBI:64479"/>
        <dbReference type="ChEBI" id="CHEBI:78446"/>
        <dbReference type="EC" id="2.3.1.38"/>
    </reaction>
    <physiologicalReaction direction="left-to-right" evidence="37">
        <dbReference type="Rhea" id="RHEA:41789"/>
    </physiologicalReaction>
</comment>
<dbReference type="Gene3D" id="3.90.180.10">
    <property type="entry name" value="Medium-chain alcohol dehydrogenases, catalytic domain"/>
    <property type="match status" value="1"/>
</dbReference>
<evidence type="ECO:0000313" key="54">
    <source>
        <dbReference type="Proteomes" id="UP001516400"/>
    </source>
</evidence>
<dbReference type="GO" id="GO:0016297">
    <property type="term" value="F:fatty acyl-[ACP] hydrolase activity"/>
    <property type="evidence" value="ECO:0007669"/>
    <property type="project" value="UniProtKB-EC"/>
</dbReference>
<dbReference type="InterPro" id="IPR020841">
    <property type="entry name" value="PKS_Beta-ketoAc_synthase_dom"/>
</dbReference>
<evidence type="ECO:0000256" key="14">
    <source>
        <dbReference type="ARBA" id="ARBA00023398"/>
    </source>
</evidence>
<evidence type="ECO:0000256" key="29">
    <source>
        <dbReference type="ARBA" id="ARBA00047961"/>
    </source>
</evidence>
<comment type="catalytic activity">
    <reaction evidence="31">
        <text>(2E)-dodecenoyl-[ACP] + NADPH + H(+) = dodecanoyl-[ACP] + NADP(+)</text>
        <dbReference type="Rhea" id="RHEA:41880"/>
        <dbReference type="Rhea" id="RHEA-COMP:9643"/>
        <dbReference type="Rhea" id="RHEA-COMP:9644"/>
        <dbReference type="ChEBI" id="CHEBI:15378"/>
        <dbReference type="ChEBI" id="CHEBI:57783"/>
        <dbReference type="ChEBI" id="CHEBI:58349"/>
        <dbReference type="ChEBI" id="CHEBI:65264"/>
        <dbReference type="ChEBI" id="CHEBI:78472"/>
    </reaction>
    <physiologicalReaction direction="left-to-right" evidence="31">
        <dbReference type="Rhea" id="RHEA:41881"/>
    </physiologicalReaction>
</comment>
<dbReference type="InterPro" id="IPR049900">
    <property type="entry name" value="PKS_mFAS_DH"/>
</dbReference>
<dbReference type="Pfam" id="PF00550">
    <property type="entry name" value="PP-binding"/>
    <property type="match status" value="1"/>
</dbReference>
<evidence type="ECO:0000256" key="22">
    <source>
        <dbReference type="ARBA" id="ARBA00047440"/>
    </source>
</evidence>
<evidence type="ECO:0000256" key="42">
    <source>
        <dbReference type="ARBA" id="ARBA00049171"/>
    </source>
</evidence>
<comment type="catalytic activity">
    <reaction evidence="30">
        <text>hexadecanoyl-[ACP] + malonyl-[ACP] + H(+) = 3-oxooctadecanoyl-[ACP] + holo-[ACP] + CO2</text>
        <dbReference type="Rhea" id="RHEA:41916"/>
        <dbReference type="Rhea" id="RHEA-COMP:9623"/>
        <dbReference type="Rhea" id="RHEA-COMP:9652"/>
        <dbReference type="Rhea" id="RHEA-COMP:9653"/>
        <dbReference type="Rhea" id="RHEA-COMP:9685"/>
        <dbReference type="ChEBI" id="CHEBI:15378"/>
        <dbReference type="ChEBI" id="CHEBI:16526"/>
        <dbReference type="ChEBI" id="CHEBI:64479"/>
        <dbReference type="ChEBI" id="CHEBI:78449"/>
        <dbReference type="ChEBI" id="CHEBI:78483"/>
        <dbReference type="ChEBI" id="CHEBI:78487"/>
    </reaction>
    <physiologicalReaction direction="left-to-right" evidence="30">
        <dbReference type="Rhea" id="RHEA:41917"/>
    </physiologicalReaction>
</comment>
<comment type="catalytic activity">
    <reaction evidence="29">
        <text>acetyl-[ACP] + malonyl-[ACP] + H(+) = 3-oxobutanoyl-[ACP] + holo-[ACP] + CO2</text>
        <dbReference type="Rhea" id="RHEA:41800"/>
        <dbReference type="Rhea" id="RHEA-COMP:9621"/>
        <dbReference type="Rhea" id="RHEA-COMP:9623"/>
        <dbReference type="Rhea" id="RHEA-COMP:9625"/>
        <dbReference type="Rhea" id="RHEA-COMP:9685"/>
        <dbReference type="ChEBI" id="CHEBI:15378"/>
        <dbReference type="ChEBI" id="CHEBI:16526"/>
        <dbReference type="ChEBI" id="CHEBI:64479"/>
        <dbReference type="ChEBI" id="CHEBI:78446"/>
        <dbReference type="ChEBI" id="CHEBI:78449"/>
        <dbReference type="ChEBI" id="CHEBI:78450"/>
    </reaction>
    <physiologicalReaction direction="left-to-right" evidence="29">
        <dbReference type="Rhea" id="RHEA:41801"/>
    </physiologicalReaction>
</comment>
<dbReference type="Gene3D" id="3.40.47.10">
    <property type="match status" value="1"/>
</dbReference>
<comment type="caution">
    <text evidence="53">The sequence shown here is derived from an EMBL/GenBank/DDBJ whole genome shotgun (WGS) entry which is preliminary data.</text>
</comment>
<evidence type="ECO:0000256" key="47">
    <source>
        <dbReference type="ARBA" id="ARBA00049521"/>
    </source>
</evidence>
<evidence type="ECO:0000256" key="33">
    <source>
        <dbReference type="ARBA" id="ARBA00048420"/>
    </source>
</evidence>
<evidence type="ECO:0000256" key="21">
    <source>
        <dbReference type="ARBA" id="ARBA00047400"/>
    </source>
</evidence>
<dbReference type="SUPFAM" id="SSF50129">
    <property type="entry name" value="GroES-like"/>
    <property type="match status" value="1"/>
</dbReference>
<comment type="catalytic activity">
    <reaction evidence="39">
        <text>3-oxotetradecanoyl-[ACP] + NADPH + H(+) = (3R)-hydroxytetradecanoyl-[ACP] + NADP(+)</text>
        <dbReference type="Rhea" id="RHEA:41888"/>
        <dbReference type="Rhea" id="RHEA-COMP:9645"/>
        <dbReference type="Rhea" id="RHEA-COMP:9646"/>
        <dbReference type="ChEBI" id="CHEBI:15378"/>
        <dbReference type="ChEBI" id="CHEBI:57783"/>
        <dbReference type="ChEBI" id="CHEBI:58349"/>
        <dbReference type="ChEBI" id="CHEBI:78473"/>
        <dbReference type="ChEBI" id="CHEBI:78474"/>
    </reaction>
    <physiologicalReaction direction="left-to-right" evidence="39">
        <dbReference type="Rhea" id="RHEA:41889"/>
    </physiologicalReaction>
</comment>
<comment type="catalytic activity">
    <reaction evidence="16">
        <text>(3R)-hydroxyhexadecanoyl-[ACP] = (2E)-hexadecenoyl-[ACP] + H2O</text>
        <dbReference type="Rhea" id="RHEA:41908"/>
        <dbReference type="Rhea" id="RHEA-COMP:9650"/>
        <dbReference type="Rhea" id="RHEA-COMP:9651"/>
        <dbReference type="ChEBI" id="CHEBI:15377"/>
        <dbReference type="ChEBI" id="CHEBI:78480"/>
        <dbReference type="ChEBI" id="CHEBI:78481"/>
    </reaction>
    <physiologicalReaction direction="left-to-right" evidence="16">
        <dbReference type="Rhea" id="RHEA:41909"/>
    </physiologicalReaction>
</comment>
<evidence type="ECO:0000256" key="45">
    <source>
        <dbReference type="ARBA" id="ARBA00049422"/>
    </source>
</evidence>
<dbReference type="CDD" id="cd00833">
    <property type="entry name" value="PKS"/>
    <property type="match status" value="1"/>
</dbReference>
<reference evidence="53 54" key="1">
    <citation type="journal article" date="2021" name="BMC Biol.">
        <title>Horizontally acquired antibacterial genes associated with adaptive radiation of ladybird beetles.</title>
        <authorList>
            <person name="Li H.S."/>
            <person name="Tang X.F."/>
            <person name="Huang Y.H."/>
            <person name="Xu Z.Y."/>
            <person name="Chen M.L."/>
            <person name="Du X.Y."/>
            <person name="Qiu B.Y."/>
            <person name="Chen P.T."/>
            <person name="Zhang W."/>
            <person name="Slipinski A."/>
            <person name="Escalona H.E."/>
            <person name="Waterhouse R.M."/>
            <person name="Zwick A."/>
            <person name="Pang H."/>
        </authorList>
    </citation>
    <scope>NUCLEOTIDE SEQUENCE [LARGE SCALE GENOMIC DNA]</scope>
    <source>
        <strain evidence="53">SYSU2018</strain>
    </source>
</reference>
<comment type="catalytic activity">
    <reaction evidence="9">
        <text>(3R)-hydroxyoctanoyl-[ACP] = (2E)-octenoyl-[ACP] + H2O</text>
        <dbReference type="Rhea" id="RHEA:41844"/>
        <dbReference type="Rhea" id="RHEA-COMP:9634"/>
        <dbReference type="Rhea" id="RHEA-COMP:9635"/>
        <dbReference type="ChEBI" id="CHEBI:15377"/>
        <dbReference type="ChEBI" id="CHEBI:78461"/>
        <dbReference type="ChEBI" id="CHEBI:78462"/>
    </reaction>
    <physiologicalReaction direction="left-to-right" evidence="9">
        <dbReference type="Rhea" id="RHEA:41845"/>
    </physiologicalReaction>
</comment>
<dbReference type="Pfam" id="PF16197">
    <property type="entry name" value="KAsynt_C_assoc"/>
    <property type="match status" value="1"/>
</dbReference>
<dbReference type="InterPro" id="IPR014031">
    <property type="entry name" value="Ketoacyl_synth_C"/>
</dbReference>
<dbReference type="InterPro" id="IPR009081">
    <property type="entry name" value="PP-bd_ACP"/>
</dbReference>
<evidence type="ECO:0000256" key="40">
    <source>
        <dbReference type="ARBA" id="ARBA00049019"/>
    </source>
</evidence>
<comment type="catalytic activity">
    <reaction evidence="17">
        <text>(3R)-hydroxybutanoyl-[ACP] = (2E)-butenoyl-[ACP] + H2O</text>
        <dbReference type="Rhea" id="RHEA:41808"/>
        <dbReference type="Rhea" id="RHEA-COMP:9626"/>
        <dbReference type="Rhea" id="RHEA-COMP:9627"/>
        <dbReference type="ChEBI" id="CHEBI:15377"/>
        <dbReference type="ChEBI" id="CHEBI:78451"/>
        <dbReference type="ChEBI" id="CHEBI:78453"/>
    </reaction>
    <physiologicalReaction direction="left-to-right" evidence="17">
        <dbReference type="Rhea" id="RHEA:41809"/>
    </physiologicalReaction>
</comment>
<evidence type="ECO:0000256" key="11">
    <source>
        <dbReference type="ARBA" id="ARBA00023373"/>
    </source>
</evidence>
<dbReference type="GO" id="GO:0004313">
    <property type="term" value="F:[acyl-carrier-protein] S-acetyltransferase activity"/>
    <property type="evidence" value="ECO:0007669"/>
    <property type="project" value="UniProtKB-EC"/>
</dbReference>
<evidence type="ECO:0000256" key="37">
    <source>
        <dbReference type="ARBA" id="ARBA00048691"/>
    </source>
</evidence>
<dbReference type="SMART" id="SM00829">
    <property type="entry name" value="PKS_ER"/>
    <property type="match status" value="1"/>
</dbReference>
<dbReference type="InterPro" id="IPR036736">
    <property type="entry name" value="ACP-like_sf"/>
</dbReference>
<feature type="active site" description="Proton donor; for dehydratase activity" evidence="49">
    <location>
        <position position="1054"/>
    </location>
</feature>
<dbReference type="PROSITE" id="PS50075">
    <property type="entry name" value="CARRIER"/>
    <property type="match status" value="1"/>
</dbReference>
<dbReference type="Pfam" id="PF08659">
    <property type="entry name" value="KR"/>
    <property type="match status" value="1"/>
</dbReference>
<evidence type="ECO:0000256" key="41">
    <source>
        <dbReference type="ARBA" id="ARBA00049109"/>
    </source>
</evidence>
<evidence type="ECO:0000256" key="8">
    <source>
        <dbReference type="ARBA" id="ARBA00023268"/>
    </source>
</evidence>
<dbReference type="InterPro" id="IPR049391">
    <property type="entry name" value="FAS_pseudo-KR"/>
</dbReference>
<feature type="region of interest" description="C-terminal hotdog fold" evidence="49">
    <location>
        <begin position="1005"/>
        <end position="1130"/>
    </location>
</feature>
<comment type="catalytic activity">
    <reaction evidence="23">
        <text>tetradecanoyl-[ACP] + malonyl-[ACP] + H(+) = 3-oxohexadecanoyl-[ACP] + holo-[ACP] + CO2</text>
        <dbReference type="Rhea" id="RHEA:41900"/>
        <dbReference type="Rhea" id="RHEA-COMP:9623"/>
        <dbReference type="Rhea" id="RHEA-COMP:9648"/>
        <dbReference type="Rhea" id="RHEA-COMP:9649"/>
        <dbReference type="Rhea" id="RHEA-COMP:9685"/>
        <dbReference type="ChEBI" id="CHEBI:15378"/>
        <dbReference type="ChEBI" id="CHEBI:16526"/>
        <dbReference type="ChEBI" id="CHEBI:64479"/>
        <dbReference type="ChEBI" id="CHEBI:78449"/>
        <dbReference type="ChEBI" id="CHEBI:78477"/>
        <dbReference type="ChEBI" id="CHEBI:78478"/>
    </reaction>
    <physiologicalReaction direction="left-to-right" evidence="23">
        <dbReference type="Rhea" id="RHEA:41901"/>
    </physiologicalReaction>
</comment>
<comment type="catalytic activity">
    <reaction evidence="26">
        <text>(2E)-hexadecenoyl-[ACP] + NADPH + H(+) = hexadecanoyl-[ACP] + NADP(+)</text>
        <dbReference type="Rhea" id="RHEA:41912"/>
        <dbReference type="Rhea" id="RHEA-COMP:9651"/>
        <dbReference type="Rhea" id="RHEA-COMP:9652"/>
        <dbReference type="ChEBI" id="CHEBI:15378"/>
        <dbReference type="ChEBI" id="CHEBI:57783"/>
        <dbReference type="ChEBI" id="CHEBI:58349"/>
        <dbReference type="ChEBI" id="CHEBI:78481"/>
        <dbReference type="ChEBI" id="CHEBI:78483"/>
    </reaction>
    <physiologicalReaction direction="left-to-right" evidence="26">
        <dbReference type="Rhea" id="RHEA:41913"/>
    </physiologicalReaction>
</comment>
<dbReference type="Pfam" id="PF00698">
    <property type="entry name" value="Acyl_transf_1"/>
    <property type="match status" value="1"/>
</dbReference>
<comment type="catalytic activity">
    <reaction evidence="10">
        <text>(3R)-hydroxydodecanoyl-[ACP] = (2E)-dodecenoyl-[ACP] + H2O</text>
        <dbReference type="Rhea" id="RHEA:41876"/>
        <dbReference type="Rhea" id="RHEA-COMP:9642"/>
        <dbReference type="Rhea" id="RHEA-COMP:9643"/>
        <dbReference type="ChEBI" id="CHEBI:15377"/>
        <dbReference type="ChEBI" id="CHEBI:78470"/>
        <dbReference type="ChEBI" id="CHEBI:78472"/>
    </reaction>
    <physiologicalReaction direction="left-to-right" evidence="10">
        <dbReference type="Rhea" id="RHEA:41877"/>
    </physiologicalReaction>
</comment>
<dbReference type="Pfam" id="PF00975">
    <property type="entry name" value="Thioesterase"/>
    <property type="match status" value="1"/>
</dbReference>
<dbReference type="InterPro" id="IPR001227">
    <property type="entry name" value="Ac_transferase_dom_sf"/>
</dbReference>
<evidence type="ECO:0000256" key="5">
    <source>
        <dbReference type="ARBA" id="ARBA00022799"/>
    </source>
</evidence>
<dbReference type="PANTHER" id="PTHR43775:SF23">
    <property type="entry name" value="FATTY ACID SYNTHASE 3"/>
    <property type="match status" value="1"/>
</dbReference>
<dbReference type="InterPro" id="IPR049552">
    <property type="entry name" value="PKS_DH_N"/>
</dbReference>
<dbReference type="SMART" id="SM00822">
    <property type="entry name" value="PKS_KR"/>
    <property type="match status" value="1"/>
</dbReference>
<evidence type="ECO:0000256" key="13">
    <source>
        <dbReference type="ARBA" id="ARBA00023394"/>
    </source>
</evidence>
<feature type="region of interest" description="N-terminal hotdog fold" evidence="49">
    <location>
        <begin position="870"/>
        <end position="991"/>
    </location>
</feature>
<dbReference type="Pfam" id="PF21089">
    <property type="entry name" value="PKS_DH_N"/>
    <property type="match status" value="1"/>
</dbReference>
<feature type="domain" description="Ketosynthase family 3 (KS3)" evidence="51">
    <location>
        <begin position="34"/>
        <end position="441"/>
    </location>
</feature>
<keyword evidence="4" id="KW-0808">Transferase</keyword>
<comment type="catalytic activity">
    <reaction evidence="28">
        <text>3-oxobutanoyl-[ACP] + NADPH + H(+) = (3R)-hydroxybutanoyl-[ACP] + NADP(+)</text>
        <dbReference type="Rhea" id="RHEA:41804"/>
        <dbReference type="Rhea" id="RHEA-COMP:9625"/>
        <dbReference type="Rhea" id="RHEA-COMP:9626"/>
        <dbReference type="ChEBI" id="CHEBI:15378"/>
        <dbReference type="ChEBI" id="CHEBI:57783"/>
        <dbReference type="ChEBI" id="CHEBI:58349"/>
        <dbReference type="ChEBI" id="CHEBI:78450"/>
        <dbReference type="ChEBI" id="CHEBI:78451"/>
    </reaction>
    <physiologicalReaction direction="left-to-right" evidence="28">
        <dbReference type="Rhea" id="RHEA:41805"/>
    </physiologicalReaction>
</comment>
<evidence type="ECO:0000313" key="53">
    <source>
        <dbReference type="EMBL" id="KAL3270572.1"/>
    </source>
</evidence>
<feature type="domain" description="Carrier" evidence="50">
    <location>
        <begin position="2001"/>
        <end position="2080"/>
    </location>
</feature>
<dbReference type="Gene3D" id="3.30.70.3290">
    <property type="match status" value="1"/>
</dbReference>
<sequence length="2393" mass="267503">MAPNSTDVVENEDKKDVLDSSFLIGQVLAHPPPGEEVCITGISGVFPNSRDVRHLRDNLMSKTDMIDGDFRRWSLVHPEIPQRTGKIYDIQKFDAGFFGVHHRQVNSMDPMTRIFLEKTFEAIIDAGLNPSDVVGTKTGIFAGVCFAESEGEVFFEYQSGQNFAMTGCMRSMVPNRVSYFLKLKGPSAVIDSACSSSLYALENAYTAIRTGVCDMAIVGGANICLHPFVSLQFSRLGVLSTDGCCKSFDASGNGYCRSEAINCIFLQKAKDAKRIYSTVVHAKTNCDGFTEQGITYPSGDMQKKLLHDFYRECGIAPSSLSFLEAHGTGTIVGDPEEVAAIDDVFCKGRVKPLLVGSVKSNLGHSEPASGLCSVAKCIIGMEEDTLPPNLHYSTPREGLKALEEGRIEVVSEKTPFQDDRGLVGINSFGFGGANCHVLLKWNPKVKVNGGQPDDELPRLLCLSARVPEGITSLIEDVNSRKMDDEHIRLLQGVFRKNIEGHHYRGYAVLTKTGMLKSSWMRFLGDRAPLLLAFSNFNSAWQGLAKELLTVPIFAETIERIRSILDTKGIDITKIIENSKVLPTHHVTNSVIGTVALQLGIVDVLKRLEVEPDAVIGYALGELACGYFEGVLSLEQAILMAYEIGDRLKDVNEASMTLVVRGDLKQLQKILPVGVDVIWKNAEDVVTICGGLVAVEKLTSALEKAGMEILSTSSSEVTLHSKYISKIESSVLPKLKTIVAKPKRRSDRWISASTEKVASPEYFLKALHSQIVYQDLDSYITKGNVVLDIGTGQFSHLIKHAVNKSLEIIYFKDACVDKDGVLPLLDVLGTLYEYGFNPQVQNLYPVVEYPVSRGTPMISPVLKWDHSKDWYVLVYREIHSLKSEERLFTMSLKEEEWQFAAGHVVDGRNLFPGMGYLRVVWESLAMSLSLSDSEMIVVFENCSFKRAITINKEVVDFTVMIQRSSGNFEIVEEGTDIVSGNVRNITPEQKEVLNVPLPVDASKFGDLPLKTKDVYKELRLRGYNYKGAFKGIQECDCRATRAYIKWEGNWISFMDNMLQIQILQLDTRLLYVPTGIKQMVIDPKFHLQYVESFGENPLLPVYVSKEAGIIRCGGIEIRGLLASSIPRRRQRGTPVLEKYVFIPNETELSIKESLRVNMQIGLENLHGIKMKIVEVIDEVKEGVEPLGPMIFDVFADLPLIQTNISVFCKEKLELANVTVEDKELRTESDCNLIVGTKVLQNAVMLQQSFSALKEKAFILSREDLDFDPAKIEKSDQLALNILTIHQVGTEKLVYFRKALEDKEYAVINVSDKDEEFSWLPSLQSAIKTDTHVILYAQNEELSGLLGLFNCVRREPGGMNARCFLIFGDDAPPFDLKLPFYDDQLKKNMVVNIYKHGEWGTYRHLLLKEMEEVESEHFFINPTTRGDLSSLKWIEGRLNSESVLPPEKTMVQVYYASINFRDIMTASGRINADVITMDRIEQECVQGFEFCGRDLTGRRVMGMVNHGALTTMLAADKYLLIDIPDEWSMEDAATVPVVYATVIHALSGVGRMKKGESVLIHSGTGGVGQAAINYALASGCVVFTTVGTPEKRELIKQLFPQIDDSHIGNSRDLTFEKMVKQGTRGRGVDLVLNSLSEDKLLASVRCLAQGGRFLEIGKFDLASNHPLGLKLLERDCSFHGVMLDQLFNAHPVVRRMVHRILTEGVRDGYIKPLSRTVFKMHEIEQAFRHMISGKHTGKVMIQIREEEPERMAKPPVVLSRGIPRFSCDPERTYVICGGLGGFGLELADWIVLRGARRLVLNSRTGVQSGYQSYRLNIWKSYGTLCKISTADITTLEGCERLITEAQELGPIESVFNLAVVLRDALLDNQTQENFRTSFGPKAVATKYLDEVTRRRCPDLRDFVVFSSVSCGRGNAGQTNYGMSNSIMERICEQRKLAGFPALVVQWGAIGDVGLVAELMEEHTEMEIGGTLQQRITNCLQMMDMFLRQKEATIVASMLVAEKRSGSGGADNIVDAVANILGIKKQSVSPHTSLSELGMDSMTAVEIKQTLEREFEVFLTAQDIRSMTLARLQEIQDEKEKDRESGKITQRLPRGFELILRYLGDETSSTIPVLRLPSLVEDECPNAPYVFCFPGIEGFANSLKPLVSNVMAKTVGVQFCYKKPESSYKELAMEAAEQIEGYIKHTEPLHVVTYSWGTIIALETISLLEKKGYKGTVTCIDGAPDMLAEMYEREMKTGSDAEFETLILCHLMAMYLPYEIIMKNREKIFKCNTFEDRLQIAHKISAHDATHSPSYQKKVAIGFYTRLKELRTYEPDYPKIQSEVRLFKPSILSVQNFAEDYNLPRLCTNFAEIRSFEGNHITILENQLVSEAINEILGVKPEKTDEEIPTQETKEE</sequence>
<evidence type="ECO:0000256" key="49">
    <source>
        <dbReference type="PROSITE-ProRule" id="PRU01363"/>
    </source>
</evidence>
<dbReference type="SUPFAM" id="SSF51735">
    <property type="entry name" value="NAD(P)-binding Rossmann-fold domains"/>
    <property type="match status" value="2"/>
</dbReference>
<dbReference type="GO" id="GO:0141148">
    <property type="term" value="F:enoyl-[acyl-carrier-protein] reductase (NADPH) activity"/>
    <property type="evidence" value="ECO:0007669"/>
    <property type="project" value="UniProtKB-EC"/>
</dbReference>
<evidence type="ECO:0000256" key="28">
    <source>
        <dbReference type="ARBA" id="ARBA00047953"/>
    </source>
</evidence>
<evidence type="ECO:0000256" key="43">
    <source>
        <dbReference type="ARBA" id="ARBA00049263"/>
    </source>
</evidence>
<gene>
    <name evidence="53" type="ORF">HHI36_021109</name>
</gene>
<evidence type="ECO:0000256" key="16">
    <source>
        <dbReference type="ARBA" id="ARBA00023401"/>
    </source>
</evidence>
<evidence type="ECO:0000259" key="52">
    <source>
        <dbReference type="PROSITE" id="PS52019"/>
    </source>
</evidence>
<comment type="catalytic activity">
    <reaction evidence="41">
        <text>decanoyl-[ACP] + malonyl-[ACP] + H(+) = 3-oxododecanoyl-[ACP] + holo-[ACP] + CO2</text>
        <dbReference type="Rhea" id="RHEA:41868"/>
        <dbReference type="Rhea" id="RHEA-COMP:9623"/>
        <dbReference type="Rhea" id="RHEA-COMP:9640"/>
        <dbReference type="Rhea" id="RHEA-COMP:9641"/>
        <dbReference type="Rhea" id="RHEA-COMP:9685"/>
        <dbReference type="ChEBI" id="CHEBI:15378"/>
        <dbReference type="ChEBI" id="CHEBI:16526"/>
        <dbReference type="ChEBI" id="CHEBI:64479"/>
        <dbReference type="ChEBI" id="CHEBI:78449"/>
        <dbReference type="ChEBI" id="CHEBI:78468"/>
        <dbReference type="ChEBI" id="CHEBI:78469"/>
    </reaction>
    <physiologicalReaction direction="left-to-right" evidence="41">
        <dbReference type="Rhea" id="RHEA:41869"/>
    </physiologicalReaction>
</comment>
<comment type="pathway">
    <text evidence="1">Lipid metabolism.</text>
</comment>
<dbReference type="InterPro" id="IPR042104">
    <property type="entry name" value="PKS_dehydratase_sf"/>
</dbReference>
<comment type="catalytic activity">
    <reaction evidence="44">
        <text>3-oxohexadecanoyl-[ACP] + NADPH + H(+) = (3R)-hydroxyhexadecanoyl-[ACP] + NADP(+)</text>
        <dbReference type="Rhea" id="RHEA:41904"/>
        <dbReference type="Rhea" id="RHEA-COMP:9649"/>
        <dbReference type="Rhea" id="RHEA-COMP:9650"/>
        <dbReference type="ChEBI" id="CHEBI:15378"/>
        <dbReference type="ChEBI" id="CHEBI:57783"/>
        <dbReference type="ChEBI" id="CHEBI:58349"/>
        <dbReference type="ChEBI" id="CHEBI:78478"/>
        <dbReference type="ChEBI" id="CHEBI:78480"/>
    </reaction>
    <physiologicalReaction direction="left-to-right" evidence="44">
        <dbReference type="Rhea" id="RHEA:41905"/>
    </physiologicalReaction>
</comment>
<comment type="catalytic activity">
    <reaction evidence="35">
        <text>3-oxohexanoyl-[ACP] + NADPH + H(+) = (3R)-hydroxyhexanoyl-[ACP] + NADP(+)</text>
        <dbReference type="Rhea" id="RHEA:41824"/>
        <dbReference type="Rhea" id="RHEA-COMP:9629"/>
        <dbReference type="Rhea" id="RHEA-COMP:9630"/>
        <dbReference type="ChEBI" id="CHEBI:15378"/>
        <dbReference type="ChEBI" id="CHEBI:57783"/>
        <dbReference type="ChEBI" id="CHEBI:58349"/>
        <dbReference type="ChEBI" id="CHEBI:78456"/>
        <dbReference type="ChEBI" id="CHEBI:78457"/>
    </reaction>
    <physiologicalReaction direction="left-to-right" evidence="35">
        <dbReference type="Rhea" id="RHEA:41825"/>
    </physiologicalReaction>
</comment>
<dbReference type="Proteomes" id="UP001516400">
    <property type="component" value="Unassembled WGS sequence"/>
</dbReference>
<keyword evidence="8" id="KW-0511">Multifunctional enzyme</keyword>
<keyword evidence="6" id="KW-0663">Pyridoxal phosphate</keyword>
<comment type="catalytic activity">
    <reaction evidence="21">
        <text>a (3R)-hydroxyacyl-[ACP] + NADP(+) = a 3-oxoacyl-[ACP] + NADPH + H(+)</text>
        <dbReference type="Rhea" id="RHEA:17397"/>
        <dbReference type="Rhea" id="RHEA-COMP:9916"/>
        <dbReference type="Rhea" id="RHEA-COMP:9945"/>
        <dbReference type="ChEBI" id="CHEBI:15378"/>
        <dbReference type="ChEBI" id="CHEBI:57783"/>
        <dbReference type="ChEBI" id="CHEBI:58349"/>
        <dbReference type="ChEBI" id="CHEBI:78776"/>
        <dbReference type="ChEBI" id="CHEBI:78827"/>
        <dbReference type="EC" id="1.1.1.100"/>
    </reaction>
    <physiologicalReaction direction="right-to-left" evidence="21">
        <dbReference type="Rhea" id="RHEA:17399"/>
    </physiologicalReaction>
</comment>
<dbReference type="Gene3D" id="1.10.1200.10">
    <property type="entry name" value="ACP-like"/>
    <property type="match status" value="1"/>
</dbReference>
<evidence type="ECO:0000256" key="2">
    <source>
        <dbReference type="ARBA" id="ARBA00022450"/>
    </source>
</evidence>
<evidence type="ECO:0000256" key="44">
    <source>
        <dbReference type="ARBA" id="ARBA00049414"/>
    </source>
</evidence>
<dbReference type="SUPFAM" id="SSF53901">
    <property type="entry name" value="Thiolase-like"/>
    <property type="match status" value="1"/>
</dbReference>
<dbReference type="SMART" id="SM00825">
    <property type="entry name" value="PKS_KS"/>
    <property type="match status" value="1"/>
</dbReference>
<comment type="catalytic activity">
    <reaction evidence="38">
        <text>hexadecanoyl-[ACP] + H2O = hexadecanoate + holo-[ACP] + H(+)</text>
        <dbReference type="Rhea" id="RHEA:41932"/>
        <dbReference type="Rhea" id="RHEA-COMP:9652"/>
        <dbReference type="Rhea" id="RHEA-COMP:9685"/>
        <dbReference type="ChEBI" id="CHEBI:7896"/>
        <dbReference type="ChEBI" id="CHEBI:15377"/>
        <dbReference type="ChEBI" id="CHEBI:15378"/>
        <dbReference type="ChEBI" id="CHEBI:64479"/>
        <dbReference type="ChEBI" id="CHEBI:78483"/>
        <dbReference type="EC" id="3.1.2.14"/>
    </reaction>
    <physiologicalReaction direction="left-to-right" evidence="38">
        <dbReference type="Rhea" id="RHEA:41933"/>
    </physiologicalReaction>
</comment>
<evidence type="ECO:0000256" key="23">
    <source>
        <dbReference type="ARBA" id="ARBA00047451"/>
    </source>
</evidence>
<evidence type="ECO:0000256" key="19">
    <source>
        <dbReference type="ARBA" id="ARBA00047300"/>
    </source>
</evidence>
<organism evidence="53 54">
    <name type="scientific">Cryptolaemus montrouzieri</name>
    <dbReference type="NCBI Taxonomy" id="559131"/>
    <lineage>
        <taxon>Eukaryota</taxon>
        <taxon>Metazoa</taxon>
        <taxon>Ecdysozoa</taxon>
        <taxon>Arthropoda</taxon>
        <taxon>Hexapoda</taxon>
        <taxon>Insecta</taxon>
        <taxon>Pterygota</taxon>
        <taxon>Neoptera</taxon>
        <taxon>Endopterygota</taxon>
        <taxon>Coleoptera</taxon>
        <taxon>Polyphaga</taxon>
        <taxon>Cucujiformia</taxon>
        <taxon>Coccinelloidea</taxon>
        <taxon>Coccinellidae</taxon>
        <taxon>Scymninae</taxon>
        <taxon>Scymnini</taxon>
        <taxon>Cryptolaemus</taxon>
    </lineage>
</organism>
<comment type="catalytic activity">
    <reaction evidence="13">
        <text>a (3R)-hydroxyacyl-[ACP] = a (2E)-enoyl-[ACP] + H2O</text>
        <dbReference type="Rhea" id="RHEA:13097"/>
        <dbReference type="Rhea" id="RHEA-COMP:9925"/>
        <dbReference type="Rhea" id="RHEA-COMP:9945"/>
        <dbReference type="ChEBI" id="CHEBI:15377"/>
        <dbReference type="ChEBI" id="CHEBI:78784"/>
        <dbReference type="ChEBI" id="CHEBI:78827"/>
        <dbReference type="EC" id="4.2.1.59"/>
    </reaction>
    <physiologicalReaction direction="left-to-right" evidence="13">
        <dbReference type="Rhea" id="RHEA:13098"/>
    </physiologicalReaction>
</comment>
<dbReference type="Gene3D" id="3.10.129.110">
    <property type="entry name" value="Polyketide synthase dehydratase"/>
    <property type="match status" value="1"/>
</dbReference>
<dbReference type="GO" id="GO:0004315">
    <property type="term" value="F:3-oxoacyl-[acyl-carrier-protein] synthase activity"/>
    <property type="evidence" value="ECO:0007669"/>
    <property type="project" value="UniProtKB-EC"/>
</dbReference>
<evidence type="ECO:0000256" key="26">
    <source>
        <dbReference type="ARBA" id="ARBA00047810"/>
    </source>
</evidence>
<dbReference type="InterPro" id="IPR016039">
    <property type="entry name" value="Thiolase-like"/>
</dbReference>
<evidence type="ECO:0000256" key="12">
    <source>
        <dbReference type="ARBA" id="ARBA00023388"/>
    </source>
</evidence>
<name>A0ABD2MW89_9CUCU</name>
<evidence type="ECO:0000256" key="32">
    <source>
        <dbReference type="ARBA" id="ARBA00048289"/>
    </source>
</evidence>
<dbReference type="InterPro" id="IPR014030">
    <property type="entry name" value="Ketoacyl_synth_N"/>
</dbReference>
<dbReference type="Gene3D" id="3.40.50.1820">
    <property type="entry name" value="alpha/beta hydrolase"/>
    <property type="match status" value="1"/>
</dbReference>
<dbReference type="GO" id="GO:0019171">
    <property type="term" value="F:(3R)-hydroxyacyl-[acyl-carrier-protein] dehydratase activity"/>
    <property type="evidence" value="ECO:0007669"/>
    <property type="project" value="UniProtKB-EC"/>
</dbReference>
<protein>
    <submittedName>
        <fullName evidence="53">Uncharacterized protein</fullName>
    </submittedName>
</protein>
<comment type="catalytic activity">
    <reaction evidence="48">
        <text>octanoyl-[ACP] + malonyl-[ACP] + H(+) = 3-oxodecanoyl-[ACP] + holo-[ACP] + CO2</text>
        <dbReference type="Rhea" id="RHEA:41852"/>
        <dbReference type="Rhea" id="RHEA-COMP:9623"/>
        <dbReference type="Rhea" id="RHEA-COMP:9636"/>
        <dbReference type="Rhea" id="RHEA-COMP:9637"/>
        <dbReference type="Rhea" id="RHEA-COMP:9685"/>
        <dbReference type="ChEBI" id="CHEBI:15378"/>
        <dbReference type="ChEBI" id="CHEBI:16526"/>
        <dbReference type="ChEBI" id="CHEBI:64479"/>
        <dbReference type="ChEBI" id="CHEBI:78449"/>
        <dbReference type="ChEBI" id="CHEBI:78463"/>
        <dbReference type="ChEBI" id="CHEBI:78464"/>
    </reaction>
    <physiologicalReaction direction="left-to-right" evidence="48">
        <dbReference type="Rhea" id="RHEA:41853"/>
    </physiologicalReaction>
</comment>
<comment type="catalytic activity">
    <reaction evidence="46">
        <text>butanoyl-[ACP] + malonyl-[ACP] + H(+) = 3-oxohexanoyl-[ACP] + holo-[ACP] + CO2</text>
        <dbReference type="Rhea" id="RHEA:41820"/>
        <dbReference type="Rhea" id="RHEA-COMP:9623"/>
        <dbReference type="Rhea" id="RHEA-COMP:9628"/>
        <dbReference type="Rhea" id="RHEA-COMP:9629"/>
        <dbReference type="Rhea" id="RHEA-COMP:9685"/>
        <dbReference type="ChEBI" id="CHEBI:15378"/>
        <dbReference type="ChEBI" id="CHEBI:16526"/>
        <dbReference type="ChEBI" id="CHEBI:64479"/>
        <dbReference type="ChEBI" id="CHEBI:78449"/>
        <dbReference type="ChEBI" id="CHEBI:78454"/>
        <dbReference type="ChEBI" id="CHEBI:78456"/>
    </reaction>
    <physiologicalReaction direction="left-to-right" evidence="46">
        <dbReference type="Rhea" id="RHEA:41821"/>
    </physiologicalReaction>
</comment>
<keyword evidence="2" id="KW-0596">Phosphopantetheine</keyword>
<dbReference type="InterPro" id="IPR018201">
    <property type="entry name" value="Ketoacyl_synth_AS"/>
</dbReference>
<dbReference type="InterPro" id="IPR013968">
    <property type="entry name" value="PKS_KR"/>
</dbReference>
<comment type="catalytic activity">
    <reaction evidence="47">
        <text>(2E)-decenoyl-[ACP] + NADPH + H(+) = decanoyl-[ACP] + NADP(+)</text>
        <dbReference type="Rhea" id="RHEA:41864"/>
        <dbReference type="Rhea" id="RHEA-COMP:9639"/>
        <dbReference type="Rhea" id="RHEA-COMP:9640"/>
        <dbReference type="ChEBI" id="CHEBI:15378"/>
        <dbReference type="ChEBI" id="CHEBI:57783"/>
        <dbReference type="ChEBI" id="CHEBI:58349"/>
        <dbReference type="ChEBI" id="CHEBI:78467"/>
        <dbReference type="ChEBI" id="CHEBI:78468"/>
    </reaction>
    <physiologicalReaction direction="left-to-right" evidence="47">
        <dbReference type="Rhea" id="RHEA:41865"/>
    </physiologicalReaction>
</comment>
<feature type="active site" description="Proton acceptor; for dehydratase activity" evidence="49">
    <location>
        <position position="902"/>
    </location>
</feature>
<dbReference type="SMART" id="SM00823">
    <property type="entry name" value="PKS_PP"/>
    <property type="match status" value="1"/>
</dbReference>
<comment type="catalytic activity">
    <reaction evidence="40">
        <text>(2E)-octadecenoyl-[ACP] + NADPH + H(+) = octadecanoyl-[ACP] + NADP(+)</text>
        <dbReference type="Rhea" id="RHEA:41928"/>
        <dbReference type="Rhea" id="RHEA-COMP:9655"/>
        <dbReference type="Rhea" id="RHEA-COMP:9656"/>
        <dbReference type="ChEBI" id="CHEBI:15378"/>
        <dbReference type="ChEBI" id="CHEBI:57783"/>
        <dbReference type="ChEBI" id="CHEBI:58349"/>
        <dbReference type="ChEBI" id="CHEBI:78489"/>
        <dbReference type="ChEBI" id="CHEBI:78495"/>
    </reaction>
    <physiologicalReaction direction="left-to-right" evidence="40">
        <dbReference type="Rhea" id="RHEA:41929"/>
    </physiologicalReaction>
</comment>
<evidence type="ECO:0000256" key="27">
    <source>
        <dbReference type="ARBA" id="ARBA00047897"/>
    </source>
</evidence>
<dbReference type="InterPro" id="IPR014043">
    <property type="entry name" value="Acyl_transferase_dom"/>
</dbReference>
<dbReference type="Pfam" id="PF00109">
    <property type="entry name" value="ketoacyl-synt"/>
    <property type="match status" value="1"/>
</dbReference>
<feature type="domain" description="PKS/mFAS DH" evidence="52">
    <location>
        <begin position="870"/>
        <end position="1130"/>
    </location>
</feature>
<dbReference type="SUPFAM" id="SSF53474">
    <property type="entry name" value="alpha/beta-Hydrolases"/>
    <property type="match status" value="1"/>
</dbReference>
<dbReference type="Gene3D" id="3.40.50.720">
    <property type="entry name" value="NAD(P)-binding Rossmann-like Domain"/>
    <property type="match status" value="1"/>
</dbReference>
<evidence type="ECO:0000256" key="46">
    <source>
        <dbReference type="ARBA" id="ARBA00049449"/>
    </source>
</evidence>
<evidence type="ECO:0000256" key="17">
    <source>
        <dbReference type="ARBA" id="ARBA00023402"/>
    </source>
</evidence>
<dbReference type="FunFam" id="3.40.50.720:FF:000209">
    <property type="entry name" value="Polyketide synthase Pks12"/>
    <property type="match status" value="1"/>
</dbReference>
<evidence type="ECO:0000256" key="39">
    <source>
        <dbReference type="ARBA" id="ARBA00048935"/>
    </source>
</evidence>
<evidence type="ECO:0000256" key="18">
    <source>
        <dbReference type="ARBA" id="ARBA00023442"/>
    </source>
</evidence>
<dbReference type="InterPro" id="IPR057326">
    <property type="entry name" value="KR_dom"/>
</dbReference>
<evidence type="ECO:0000259" key="50">
    <source>
        <dbReference type="PROSITE" id="PS50075"/>
    </source>
</evidence>
<dbReference type="InterPro" id="IPR036291">
    <property type="entry name" value="NAD(P)-bd_dom_sf"/>
</dbReference>
<dbReference type="SUPFAM" id="SSF52151">
    <property type="entry name" value="FabD/lysophospholipase-like"/>
    <property type="match status" value="1"/>
</dbReference>
<evidence type="ECO:0000256" key="4">
    <source>
        <dbReference type="ARBA" id="ARBA00022679"/>
    </source>
</evidence>
<comment type="catalytic activity">
    <reaction evidence="11">
        <text>(3R)-hydroxyhexanoyl-[ACP] = (2E)-hexenoyl-[ACP] + H2O</text>
        <dbReference type="Rhea" id="RHEA:41828"/>
        <dbReference type="Rhea" id="RHEA-COMP:9630"/>
        <dbReference type="Rhea" id="RHEA-COMP:9631"/>
        <dbReference type="ChEBI" id="CHEBI:15377"/>
        <dbReference type="ChEBI" id="CHEBI:78457"/>
        <dbReference type="ChEBI" id="CHEBI:78458"/>
    </reaction>
    <physiologicalReaction direction="left-to-right" evidence="11">
        <dbReference type="Rhea" id="RHEA:41829"/>
    </physiologicalReaction>
</comment>
<proteinExistence type="predicted"/>
<comment type="catalytic activity">
    <reaction evidence="33">
        <text>(2E)-octenoyl-[ACP] + NADPH + H(+) = octanoyl-[ACP] + NADP(+)</text>
        <dbReference type="Rhea" id="RHEA:41848"/>
        <dbReference type="Rhea" id="RHEA-COMP:9635"/>
        <dbReference type="Rhea" id="RHEA-COMP:9636"/>
        <dbReference type="ChEBI" id="CHEBI:15378"/>
        <dbReference type="ChEBI" id="CHEBI:57783"/>
        <dbReference type="ChEBI" id="CHEBI:58349"/>
        <dbReference type="ChEBI" id="CHEBI:78462"/>
        <dbReference type="ChEBI" id="CHEBI:78463"/>
    </reaction>
    <physiologicalReaction direction="left-to-right" evidence="33">
        <dbReference type="Rhea" id="RHEA:41849"/>
    </physiologicalReaction>
</comment>
<keyword evidence="54" id="KW-1185">Reference proteome</keyword>
<keyword evidence="5" id="KW-0702">S-nitrosylation</keyword>
<dbReference type="SUPFAM" id="SSF47336">
    <property type="entry name" value="ACP-like"/>
    <property type="match status" value="1"/>
</dbReference>
<dbReference type="PROSITE" id="PS00606">
    <property type="entry name" value="KS3_1"/>
    <property type="match status" value="1"/>
</dbReference>
<dbReference type="Pfam" id="PF13602">
    <property type="entry name" value="ADH_zinc_N_2"/>
    <property type="match status" value="1"/>
</dbReference>
<comment type="catalytic activity">
    <reaction evidence="14">
        <text>(3R)-hydroxytetradecanoyl-[ACP] = (2E)-tetradecenoyl-[ACP] + H2O</text>
        <dbReference type="Rhea" id="RHEA:41892"/>
        <dbReference type="Rhea" id="RHEA-COMP:9646"/>
        <dbReference type="Rhea" id="RHEA-COMP:9647"/>
        <dbReference type="ChEBI" id="CHEBI:15377"/>
        <dbReference type="ChEBI" id="CHEBI:78474"/>
        <dbReference type="ChEBI" id="CHEBI:78475"/>
    </reaction>
    <physiologicalReaction direction="left-to-right" evidence="14">
        <dbReference type="Rhea" id="RHEA:41893"/>
    </physiologicalReaction>
</comment>
<comment type="catalytic activity">
    <reaction evidence="12">
        <text>(3R)-hydroxydecanoyl-[ACP] = (2E)-decenoyl-[ACP] + H2O</text>
        <dbReference type="Rhea" id="RHEA:41860"/>
        <dbReference type="Rhea" id="RHEA-COMP:9638"/>
        <dbReference type="Rhea" id="RHEA-COMP:9639"/>
        <dbReference type="ChEBI" id="CHEBI:15377"/>
        <dbReference type="ChEBI" id="CHEBI:78466"/>
        <dbReference type="ChEBI" id="CHEBI:78467"/>
    </reaction>
    <physiologicalReaction direction="left-to-right" evidence="12">
        <dbReference type="Rhea" id="RHEA:41861"/>
    </physiologicalReaction>
</comment>
<comment type="catalytic activity">
    <reaction evidence="27">
        <text>(2E)-hexenoyl-[ACP] + NADPH + H(+) = hexanoyl-[ACP] + NADP(+)</text>
        <dbReference type="Rhea" id="RHEA:41832"/>
        <dbReference type="Rhea" id="RHEA-COMP:9631"/>
        <dbReference type="Rhea" id="RHEA-COMP:9632"/>
        <dbReference type="ChEBI" id="CHEBI:15378"/>
        <dbReference type="ChEBI" id="CHEBI:57783"/>
        <dbReference type="ChEBI" id="CHEBI:58349"/>
        <dbReference type="ChEBI" id="CHEBI:78458"/>
        <dbReference type="ChEBI" id="CHEBI:78459"/>
    </reaction>
    <physiologicalReaction direction="left-to-right" evidence="27">
        <dbReference type="Rhea" id="RHEA:41833"/>
    </physiologicalReaction>
</comment>
<evidence type="ECO:0000256" key="1">
    <source>
        <dbReference type="ARBA" id="ARBA00005189"/>
    </source>
</evidence>
<dbReference type="Pfam" id="PF21149">
    <property type="entry name" value="FAS_pseudo-KR"/>
    <property type="match status" value="1"/>
</dbReference>
<dbReference type="InterPro" id="IPR029058">
    <property type="entry name" value="AB_hydrolase_fold"/>
</dbReference>
<comment type="function">
    <text evidence="18">Fatty acid synthetase is a multifunctional enzyme that catalyzes the de novo biosynthesis of long-chain saturated fatty acids starting from acetyl-CoA and malonyl-CoA in the presence of NADPH. This multifunctional protein contains 7 catalytic activities and a site for the binding of the prosthetic group 4'-phosphopantetheine of the acyl carrier protein ([ACP]) domain.</text>
</comment>
<comment type="catalytic activity">
    <reaction evidence="45">
        <text>3-oxooctanoyl-[ACP] + NADPH + H(+) = (3R)-hydroxyoctanoyl-[ACP] + NADP(+)</text>
        <dbReference type="Rhea" id="RHEA:41840"/>
        <dbReference type="Rhea" id="RHEA-COMP:9633"/>
        <dbReference type="Rhea" id="RHEA-COMP:9634"/>
        <dbReference type="ChEBI" id="CHEBI:15378"/>
        <dbReference type="ChEBI" id="CHEBI:57783"/>
        <dbReference type="ChEBI" id="CHEBI:58349"/>
        <dbReference type="ChEBI" id="CHEBI:78460"/>
        <dbReference type="ChEBI" id="CHEBI:78461"/>
    </reaction>
    <physiologicalReaction direction="left-to-right" evidence="45">
        <dbReference type="Rhea" id="RHEA:41841"/>
    </physiologicalReaction>
</comment>
<evidence type="ECO:0000256" key="30">
    <source>
        <dbReference type="ARBA" id="ARBA00048051"/>
    </source>
</evidence>
<comment type="catalytic activity">
    <reaction evidence="42">
        <text>(2E)-tetradecenoyl-[ACP] + NADPH + H(+) = tetradecanoyl-[ACP] + NADP(+)</text>
        <dbReference type="Rhea" id="RHEA:41896"/>
        <dbReference type="Rhea" id="RHEA-COMP:9647"/>
        <dbReference type="Rhea" id="RHEA-COMP:9648"/>
        <dbReference type="ChEBI" id="CHEBI:15378"/>
        <dbReference type="ChEBI" id="CHEBI:57783"/>
        <dbReference type="ChEBI" id="CHEBI:58349"/>
        <dbReference type="ChEBI" id="CHEBI:78475"/>
        <dbReference type="ChEBI" id="CHEBI:78477"/>
    </reaction>
    <physiologicalReaction direction="left-to-right" evidence="42">
        <dbReference type="Rhea" id="RHEA:41897"/>
    </physiologicalReaction>
</comment>
<dbReference type="InterPro" id="IPR016035">
    <property type="entry name" value="Acyl_Trfase/lysoPLipase"/>
</dbReference>
<evidence type="ECO:0000256" key="6">
    <source>
        <dbReference type="ARBA" id="ARBA00022898"/>
    </source>
</evidence>
<comment type="catalytic activity">
    <reaction evidence="34">
        <text>a fatty acyl-[ACP] + malonyl-[ACP] + H(+) = a 3-oxoacyl-[ACP] + holo-[ACP] + CO2</text>
        <dbReference type="Rhea" id="RHEA:22836"/>
        <dbReference type="Rhea" id="RHEA-COMP:9623"/>
        <dbReference type="Rhea" id="RHEA-COMP:9685"/>
        <dbReference type="Rhea" id="RHEA-COMP:9916"/>
        <dbReference type="Rhea" id="RHEA-COMP:14125"/>
        <dbReference type="ChEBI" id="CHEBI:15378"/>
        <dbReference type="ChEBI" id="CHEBI:16526"/>
        <dbReference type="ChEBI" id="CHEBI:64479"/>
        <dbReference type="ChEBI" id="CHEBI:78449"/>
        <dbReference type="ChEBI" id="CHEBI:78776"/>
        <dbReference type="ChEBI" id="CHEBI:138651"/>
        <dbReference type="EC" id="2.3.1.41"/>
    </reaction>
    <physiologicalReaction direction="left-to-right" evidence="34">
        <dbReference type="Rhea" id="RHEA:22837"/>
    </physiologicalReaction>
</comment>
<dbReference type="Pfam" id="PF02801">
    <property type="entry name" value="Ketoacyl-synt_C"/>
    <property type="match status" value="1"/>
</dbReference>
<dbReference type="PROSITE" id="PS52004">
    <property type="entry name" value="KS3_2"/>
    <property type="match status" value="1"/>
</dbReference>
<keyword evidence="7" id="KW-0007">Acetylation</keyword>
<comment type="catalytic activity">
    <reaction evidence="43">
        <text>3-oxododecanoyl-[ACP] + NADPH + H(+) = (3R)-hydroxydodecanoyl-[ACP] + NADP(+)</text>
        <dbReference type="Rhea" id="RHEA:41872"/>
        <dbReference type="Rhea" id="RHEA-COMP:9641"/>
        <dbReference type="Rhea" id="RHEA-COMP:9642"/>
        <dbReference type="ChEBI" id="CHEBI:15378"/>
        <dbReference type="ChEBI" id="CHEBI:57783"/>
        <dbReference type="ChEBI" id="CHEBI:58349"/>
        <dbReference type="ChEBI" id="CHEBI:78469"/>
        <dbReference type="ChEBI" id="CHEBI:78470"/>
    </reaction>
    <physiologicalReaction direction="left-to-right" evidence="43">
        <dbReference type="Rhea" id="RHEA:41873"/>
    </physiologicalReaction>
</comment>
<evidence type="ECO:0000256" key="10">
    <source>
        <dbReference type="ARBA" id="ARBA00023351"/>
    </source>
</evidence>
<accession>A0ABD2MW89</accession>
<comment type="catalytic activity">
    <reaction evidence="24">
        <text>(2E)-butenoyl-[ACP] + NADPH + H(+) = butanoyl-[ACP] + NADP(+)</text>
        <dbReference type="Rhea" id="RHEA:41812"/>
        <dbReference type="Rhea" id="RHEA-COMP:9627"/>
        <dbReference type="Rhea" id="RHEA-COMP:9628"/>
        <dbReference type="ChEBI" id="CHEBI:15378"/>
        <dbReference type="ChEBI" id="CHEBI:57783"/>
        <dbReference type="ChEBI" id="CHEBI:58349"/>
        <dbReference type="ChEBI" id="CHEBI:78453"/>
        <dbReference type="ChEBI" id="CHEBI:78454"/>
    </reaction>
    <physiologicalReaction direction="left-to-right" evidence="24">
        <dbReference type="Rhea" id="RHEA:41813"/>
    </physiologicalReaction>
</comment>
<evidence type="ECO:0000256" key="7">
    <source>
        <dbReference type="ARBA" id="ARBA00022990"/>
    </source>
</evidence>
<evidence type="ECO:0000256" key="20">
    <source>
        <dbReference type="ARBA" id="ARBA00047394"/>
    </source>
</evidence>
<dbReference type="InterPro" id="IPR020806">
    <property type="entry name" value="PKS_PP-bd"/>
</dbReference>
<evidence type="ECO:0000259" key="51">
    <source>
        <dbReference type="PROSITE" id="PS52004"/>
    </source>
</evidence>
<comment type="catalytic activity">
    <reaction evidence="22">
        <text>3-oxodecanoyl-[ACP] + NADPH + H(+) = (3R)-hydroxydecanoyl-[ACP] + NADP(+)</text>
        <dbReference type="Rhea" id="RHEA:41856"/>
        <dbReference type="Rhea" id="RHEA-COMP:9637"/>
        <dbReference type="Rhea" id="RHEA-COMP:9638"/>
        <dbReference type="ChEBI" id="CHEBI:15378"/>
        <dbReference type="ChEBI" id="CHEBI:57783"/>
        <dbReference type="ChEBI" id="CHEBI:58349"/>
        <dbReference type="ChEBI" id="CHEBI:78464"/>
        <dbReference type="ChEBI" id="CHEBI:78466"/>
    </reaction>
    <physiologicalReaction direction="left-to-right" evidence="22">
        <dbReference type="Rhea" id="RHEA:41857"/>
    </physiologicalReaction>
</comment>
<evidence type="ECO:0000256" key="9">
    <source>
        <dbReference type="ARBA" id="ARBA00023332"/>
    </source>
</evidence>
<evidence type="ECO:0000256" key="38">
    <source>
        <dbReference type="ARBA" id="ARBA00048704"/>
    </source>
</evidence>
<dbReference type="InterPro" id="IPR020843">
    <property type="entry name" value="ER"/>
</dbReference>
<evidence type="ECO:0000256" key="3">
    <source>
        <dbReference type="ARBA" id="ARBA00022553"/>
    </source>
</evidence>
<evidence type="ECO:0000256" key="15">
    <source>
        <dbReference type="ARBA" id="ARBA00023399"/>
    </source>
</evidence>
<dbReference type="InterPro" id="IPR050091">
    <property type="entry name" value="PKS_NRPS_Biosynth_Enz"/>
</dbReference>
<dbReference type="InterPro" id="IPR001031">
    <property type="entry name" value="Thioesterase"/>
</dbReference>